<gene>
    <name evidence="2" type="ORF">JCM19232_2648</name>
</gene>
<dbReference type="SUPFAM" id="SSF49265">
    <property type="entry name" value="Fibronectin type III"/>
    <property type="match status" value="1"/>
</dbReference>
<accession>A0A0B8PKM9</accession>
<organism evidence="2 3">
    <name type="scientific">Vibrio ishigakensis</name>
    <dbReference type="NCBI Taxonomy" id="1481914"/>
    <lineage>
        <taxon>Bacteria</taxon>
        <taxon>Pseudomonadati</taxon>
        <taxon>Pseudomonadota</taxon>
        <taxon>Gammaproteobacteria</taxon>
        <taxon>Vibrionales</taxon>
        <taxon>Vibrionaceae</taxon>
        <taxon>Vibrio</taxon>
    </lineage>
</organism>
<comment type="caution">
    <text evidence="2">The sequence shown here is derived from an EMBL/GenBank/DDBJ whole genome shotgun (WGS) entry which is preliminary data.</text>
</comment>
<reference evidence="2 3" key="1">
    <citation type="submission" date="2015-01" db="EMBL/GenBank/DDBJ databases">
        <title>Vibrio sp. C5 JCM 19232 whole genome shotgun sequence.</title>
        <authorList>
            <person name="Sawabe T."/>
            <person name="Meirelles P."/>
            <person name="Feng G."/>
            <person name="Sayaka M."/>
            <person name="Hattori M."/>
            <person name="Ohkuma M."/>
        </authorList>
    </citation>
    <scope>NUCLEOTIDE SEQUENCE [LARGE SCALE GENOMIC DNA]</scope>
    <source>
        <strain evidence="2 3">JCM19232</strain>
    </source>
</reference>
<dbReference type="Pfam" id="PF13550">
    <property type="entry name" value="Phage-tail_3"/>
    <property type="match status" value="1"/>
</dbReference>
<dbReference type="Proteomes" id="UP000031670">
    <property type="component" value="Unassembled WGS sequence"/>
</dbReference>
<reference evidence="2 3" key="2">
    <citation type="submission" date="2015-01" db="EMBL/GenBank/DDBJ databases">
        <authorList>
            <consortium name="NBRP consortium"/>
            <person name="Sawabe T."/>
            <person name="Meirelles P."/>
            <person name="Feng G."/>
            <person name="Sayaka M."/>
            <person name="Hattori M."/>
            <person name="Ohkuma M."/>
        </authorList>
    </citation>
    <scope>NUCLEOTIDE SEQUENCE [LARGE SCALE GENOMIC DNA]</scope>
    <source>
        <strain evidence="2 3">JCM19232</strain>
    </source>
</reference>
<name>A0A0B8PKM9_9VIBR</name>
<sequence length="300" mass="33553">MILSDYLGEYTLKVEKAEPVSMSFTSDDFIDGIQITGGELSERINRMNLSVKRWQQVEDSEVFELVDIDVSYPEDLEGEGGIYDQWLSEDGGRRLAQSESMPEITSADQGLYHAAVKARLARSNDECEVSLPPISWLLEPGDVIELTDENTVQDARQWRIKEMDEDEGQATLTLIHYDPAAYSPDLSAVPDGDVPSERPDIEWLDPVTNLSVEIYSDSGTGADNPYHQGVVTWDESTSPVISHYQVKLADAQTGTTIYTVNEPTAKHYLKELTNTFEYVVMVDAVSLTGFILRHPVKLLL</sequence>
<proteinExistence type="predicted"/>
<protein>
    <recommendedName>
        <fullName evidence="1">Tip attachment protein J domain-containing protein</fullName>
    </recommendedName>
</protein>
<dbReference type="AlphaFoldDB" id="A0A0B8PKM9"/>
<dbReference type="InterPro" id="IPR036116">
    <property type="entry name" value="FN3_sf"/>
</dbReference>
<evidence type="ECO:0000313" key="2">
    <source>
        <dbReference type="EMBL" id="GAM63668.1"/>
    </source>
</evidence>
<feature type="domain" description="Tip attachment protein J" evidence="1">
    <location>
        <begin position="91"/>
        <end position="163"/>
    </location>
</feature>
<evidence type="ECO:0000259" key="1">
    <source>
        <dbReference type="Pfam" id="PF13550"/>
    </source>
</evidence>
<dbReference type="InterPro" id="IPR032876">
    <property type="entry name" value="J_dom"/>
</dbReference>
<dbReference type="EMBL" id="BBSA01000009">
    <property type="protein sequence ID" value="GAM63668.1"/>
    <property type="molecule type" value="Genomic_DNA"/>
</dbReference>
<evidence type="ECO:0000313" key="3">
    <source>
        <dbReference type="Proteomes" id="UP000031670"/>
    </source>
</evidence>